<evidence type="ECO:0000256" key="1">
    <source>
        <dbReference type="ARBA" id="ARBA00006217"/>
    </source>
</evidence>
<dbReference type="GO" id="GO:0008270">
    <property type="term" value="F:zinc ion binding"/>
    <property type="evidence" value="ECO:0007669"/>
    <property type="project" value="InterPro"/>
</dbReference>
<organism evidence="8 9">
    <name type="scientific">Natrinema altunense</name>
    <dbReference type="NCBI Taxonomy" id="222984"/>
    <lineage>
        <taxon>Archaea</taxon>
        <taxon>Methanobacteriati</taxon>
        <taxon>Methanobacteriota</taxon>
        <taxon>Stenosarchaea group</taxon>
        <taxon>Halobacteria</taxon>
        <taxon>Halobacteriales</taxon>
        <taxon>Natrialbaceae</taxon>
        <taxon>Natrinema</taxon>
    </lineage>
</organism>
<dbReference type="OrthoDB" id="24878at2157"/>
<keyword evidence="3 7" id="KW-0479">Metal-binding</keyword>
<sequence>MGTDREILERLLAGNRRHVASLPDGYFDDVQTGQHPTVVAVCCSDSRVAHEGMWGIDRPGAVFTPSNIGNQVWDDDGGQRIIDGSVLYPIHHTGTDAVAVVGHTGCGAVTAAYRVATGADPPGPRGVDKWVDMLVPVVEAALESDLIDREAADDAVINRLVEYNVGYQVRSLRDADAVPDRVDTYGFVYDFQGVYGDRPGRTYLVIVDGETAPDALAELVPDGYESAVESLLYGNGADD</sequence>
<comment type="caution">
    <text evidence="8">The sequence shown here is derived from an EMBL/GenBank/DDBJ whole genome shotgun (WGS) entry which is preliminary data.</text>
</comment>
<dbReference type="Pfam" id="PF00484">
    <property type="entry name" value="Pro_CA"/>
    <property type="match status" value="1"/>
</dbReference>
<keyword evidence="5" id="KW-0456">Lyase</keyword>
<keyword evidence="4 7" id="KW-0862">Zinc</keyword>
<proteinExistence type="inferred from homology"/>
<evidence type="ECO:0000256" key="5">
    <source>
        <dbReference type="ARBA" id="ARBA00023239"/>
    </source>
</evidence>
<dbReference type="EC" id="4.2.1.1" evidence="2"/>
<dbReference type="RefSeq" id="WP_130170004.1">
    <property type="nucleotide sequence ID" value="NZ_SHMR01000001.1"/>
</dbReference>
<gene>
    <name evidence="8" type="ORF">ELS17_06510</name>
</gene>
<dbReference type="AlphaFoldDB" id="A0A482Y8J2"/>
<feature type="binding site" evidence="7">
    <location>
        <position position="103"/>
    </location>
    <ligand>
        <name>Zn(2+)</name>
        <dbReference type="ChEBI" id="CHEBI:29105"/>
    </ligand>
</feature>
<dbReference type="EMBL" id="SHMR01000001">
    <property type="protein sequence ID" value="RZH69097.1"/>
    <property type="molecule type" value="Genomic_DNA"/>
</dbReference>
<evidence type="ECO:0000313" key="9">
    <source>
        <dbReference type="Proteomes" id="UP000292704"/>
    </source>
</evidence>
<comment type="catalytic activity">
    <reaction evidence="6">
        <text>hydrogencarbonate + H(+) = CO2 + H2O</text>
        <dbReference type="Rhea" id="RHEA:10748"/>
        <dbReference type="ChEBI" id="CHEBI:15377"/>
        <dbReference type="ChEBI" id="CHEBI:15378"/>
        <dbReference type="ChEBI" id="CHEBI:16526"/>
        <dbReference type="ChEBI" id="CHEBI:17544"/>
        <dbReference type="EC" id="4.2.1.1"/>
    </reaction>
</comment>
<dbReference type="Proteomes" id="UP000292704">
    <property type="component" value="Unassembled WGS sequence"/>
</dbReference>
<dbReference type="Gene3D" id="3.40.1050.10">
    <property type="entry name" value="Carbonic anhydrase"/>
    <property type="match status" value="1"/>
</dbReference>
<evidence type="ECO:0000256" key="7">
    <source>
        <dbReference type="PIRSR" id="PIRSR601765-2"/>
    </source>
</evidence>
<evidence type="ECO:0000313" key="8">
    <source>
        <dbReference type="EMBL" id="RZH69097.1"/>
    </source>
</evidence>
<comment type="cofactor">
    <cofactor evidence="7">
        <name>Zn(2+)</name>
        <dbReference type="ChEBI" id="CHEBI:29105"/>
    </cofactor>
    <text evidence="7">Binds 1 zinc ion per subunit.</text>
</comment>
<evidence type="ECO:0000256" key="6">
    <source>
        <dbReference type="ARBA" id="ARBA00048348"/>
    </source>
</evidence>
<dbReference type="STRING" id="222984.GCA_000731985_03360"/>
<evidence type="ECO:0000256" key="2">
    <source>
        <dbReference type="ARBA" id="ARBA00012925"/>
    </source>
</evidence>
<feature type="binding site" evidence="7">
    <location>
        <position position="43"/>
    </location>
    <ligand>
        <name>Zn(2+)</name>
        <dbReference type="ChEBI" id="CHEBI:29105"/>
    </ligand>
</feature>
<reference evidence="8 9" key="1">
    <citation type="submission" date="2019-02" db="EMBL/GenBank/DDBJ databases">
        <title>Genome analysis provides insights into bioremediation potentialities and Haloocin production by Natrinema altunense strain 4.1R isolated from Chott Douz in Tunisian desert.</title>
        <authorList>
            <person name="Najjari A."/>
            <person name="Youssef N."/>
            <person name="Ben Dhia O."/>
            <person name="Ferjani R."/>
            <person name="El Hidri D."/>
            <person name="Ouzari H.I."/>
            <person name="Cherif A."/>
        </authorList>
    </citation>
    <scope>NUCLEOTIDE SEQUENCE [LARGE SCALE GENOMIC DNA]</scope>
    <source>
        <strain evidence="8 9">4.1R</strain>
    </source>
</reference>
<dbReference type="InterPro" id="IPR001765">
    <property type="entry name" value="Carbonic_anhydrase"/>
</dbReference>
<dbReference type="PANTHER" id="PTHR11002">
    <property type="entry name" value="CARBONIC ANHYDRASE"/>
    <property type="match status" value="1"/>
</dbReference>
<comment type="similarity">
    <text evidence="1">Belongs to the beta-class carbonic anhydrase family.</text>
</comment>
<feature type="binding site" evidence="7">
    <location>
        <position position="106"/>
    </location>
    <ligand>
        <name>Zn(2+)</name>
        <dbReference type="ChEBI" id="CHEBI:29105"/>
    </ligand>
</feature>
<dbReference type="InterPro" id="IPR036874">
    <property type="entry name" value="Carbonic_anhydrase_sf"/>
</dbReference>
<dbReference type="PANTHER" id="PTHR11002:SF76">
    <property type="entry name" value="CARBONIC ANHYDRASE"/>
    <property type="match status" value="1"/>
</dbReference>
<dbReference type="SUPFAM" id="SSF53056">
    <property type="entry name" value="beta-carbonic anhydrase, cab"/>
    <property type="match status" value="1"/>
</dbReference>
<protein>
    <recommendedName>
        <fullName evidence="2">carbonic anhydrase</fullName>
        <ecNumber evidence="2">4.2.1.1</ecNumber>
    </recommendedName>
</protein>
<dbReference type="GO" id="GO:0004089">
    <property type="term" value="F:carbonate dehydratase activity"/>
    <property type="evidence" value="ECO:0007669"/>
    <property type="project" value="UniProtKB-EC"/>
</dbReference>
<evidence type="ECO:0000256" key="4">
    <source>
        <dbReference type="ARBA" id="ARBA00022833"/>
    </source>
</evidence>
<dbReference type="SMART" id="SM00947">
    <property type="entry name" value="Pro_CA"/>
    <property type="match status" value="1"/>
</dbReference>
<evidence type="ECO:0000256" key="3">
    <source>
        <dbReference type="ARBA" id="ARBA00022723"/>
    </source>
</evidence>
<accession>A0A482Y8J2</accession>
<name>A0A482Y8J2_9EURY</name>